<comment type="caution">
    <text evidence="3">The sequence shown here is derived from an EMBL/GenBank/DDBJ whole genome shotgun (WGS) entry which is preliminary data.</text>
</comment>
<dbReference type="InterPro" id="IPR036737">
    <property type="entry name" value="OmpA-like_sf"/>
</dbReference>
<dbReference type="InterPro" id="IPR050330">
    <property type="entry name" value="Bact_OuterMem_StrucFunc"/>
</dbReference>
<dbReference type="PROSITE" id="PS51123">
    <property type="entry name" value="OMPA_2"/>
    <property type="match status" value="1"/>
</dbReference>
<evidence type="ECO:0000313" key="4">
    <source>
        <dbReference type="Proteomes" id="UP000467214"/>
    </source>
</evidence>
<dbReference type="GO" id="GO:0016020">
    <property type="term" value="C:membrane"/>
    <property type="evidence" value="ECO:0007669"/>
    <property type="project" value="UniProtKB-UniRule"/>
</dbReference>
<keyword evidence="4" id="KW-1185">Reference proteome</keyword>
<organism evidence="3 4">
    <name type="scientific">Craterilacuibacter sinensis</name>
    <dbReference type="NCBI Taxonomy" id="2686017"/>
    <lineage>
        <taxon>Bacteria</taxon>
        <taxon>Pseudomonadati</taxon>
        <taxon>Pseudomonadota</taxon>
        <taxon>Betaproteobacteria</taxon>
        <taxon>Neisseriales</taxon>
        <taxon>Neisseriaceae</taxon>
        <taxon>Craterilacuibacter</taxon>
    </lineage>
</organism>
<dbReference type="EMBL" id="WSSB01000003">
    <property type="protein sequence ID" value="MXR36192.1"/>
    <property type="molecule type" value="Genomic_DNA"/>
</dbReference>
<sequence>MEMHVNLLDTLKQGLAGPFTGLAAQHLGEPATGIKNALGTAIPVLLASLFKENTSAGGTNKLLELVNAPNLPLLQDAGTLLTPDKIGVVSAMGQQQLSSLFGEKLAPLTSTLASESHLNLLSMDKLLALATPFVLGFLRNQAGGGTIDASALSSLFKGQESFLSGQIPAAITAMLGLGSLIGAAPKAVAQAIPDAGHKIEAVAEKSGFGRWWLWLLGLAAILFGIFQFRGCSEQAIQPEQPQVMKQAEAPPPAPAAPAAMEPPALAGKPAAARIYFDIDVFTPPASSRNELAAIAEYANANPAAKISISGYHDKTGEPAHNIELAKNRATAVQKLLTEAGVQADQIVLEEPVYTVADMADNRESRRVEVEIK</sequence>
<proteinExistence type="predicted"/>
<accession>A0A845BJ23</accession>
<protein>
    <submittedName>
        <fullName evidence="3">DUF937 domain-containing protein</fullName>
    </submittedName>
</protein>
<dbReference type="Proteomes" id="UP000467214">
    <property type="component" value="Unassembled WGS sequence"/>
</dbReference>
<dbReference type="AlphaFoldDB" id="A0A845BJ23"/>
<gene>
    <name evidence="3" type="ORF">GQF02_04275</name>
</gene>
<dbReference type="InterPro" id="IPR006665">
    <property type="entry name" value="OmpA-like"/>
</dbReference>
<evidence type="ECO:0000259" key="2">
    <source>
        <dbReference type="PROSITE" id="PS51123"/>
    </source>
</evidence>
<feature type="domain" description="OmpA-like" evidence="2">
    <location>
        <begin position="263"/>
        <end position="372"/>
    </location>
</feature>
<dbReference type="PANTHER" id="PTHR30329:SF21">
    <property type="entry name" value="LIPOPROTEIN YIAD-RELATED"/>
    <property type="match status" value="1"/>
</dbReference>
<evidence type="ECO:0000256" key="1">
    <source>
        <dbReference type="PROSITE-ProRule" id="PRU00473"/>
    </source>
</evidence>
<dbReference type="Gene3D" id="3.30.1330.60">
    <property type="entry name" value="OmpA-like domain"/>
    <property type="match status" value="1"/>
</dbReference>
<dbReference type="Pfam" id="PF06078">
    <property type="entry name" value="DUF937"/>
    <property type="match status" value="1"/>
</dbReference>
<keyword evidence="1" id="KW-0472">Membrane</keyword>
<dbReference type="PANTHER" id="PTHR30329">
    <property type="entry name" value="STATOR ELEMENT OF FLAGELLAR MOTOR COMPLEX"/>
    <property type="match status" value="1"/>
</dbReference>
<name>A0A845BJ23_9NEIS</name>
<dbReference type="Pfam" id="PF00691">
    <property type="entry name" value="OmpA"/>
    <property type="match status" value="1"/>
</dbReference>
<evidence type="ECO:0000313" key="3">
    <source>
        <dbReference type="EMBL" id="MXR36192.1"/>
    </source>
</evidence>
<reference evidence="3 4" key="1">
    <citation type="submission" date="2019-12" db="EMBL/GenBank/DDBJ databases">
        <title>Neisseriaceae gen. nov. sp. Genome sequencing and assembly.</title>
        <authorList>
            <person name="Liu Z."/>
            <person name="Li A."/>
        </authorList>
    </citation>
    <scope>NUCLEOTIDE SEQUENCE [LARGE SCALE GENOMIC DNA]</scope>
    <source>
        <strain evidence="3 4">B2N2-7</strain>
    </source>
</reference>
<dbReference type="SUPFAM" id="SSF103088">
    <property type="entry name" value="OmpA-like"/>
    <property type="match status" value="1"/>
</dbReference>
<dbReference type="InterPro" id="IPR009282">
    <property type="entry name" value="DUF937"/>
</dbReference>